<reference evidence="1 3" key="2">
    <citation type="journal article" date="2018" name="Plant J.">
        <title>The Physcomitrella patens chromosome-scale assembly reveals moss genome structure and evolution.</title>
        <authorList>
            <person name="Lang D."/>
            <person name="Ullrich K.K."/>
            <person name="Murat F."/>
            <person name="Fuchs J."/>
            <person name="Jenkins J."/>
            <person name="Haas F.B."/>
            <person name="Piednoel M."/>
            <person name="Gundlach H."/>
            <person name="Van Bel M."/>
            <person name="Meyberg R."/>
            <person name="Vives C."/>
            <person name="Morata J."/>
            <person name="Symeonidi A."/>
            <person name="Hiss M."/>
            <person name="Muchero W."/>
            <person name="Kamisugi Y."/>
            <person name="Saleh O."/>
            <person name="Blanc G."/>
            <person name="Decker E.L."/>
            <person name="van Gessel N."/>
            <person name="Grimwood J."/>
            <person name="Hayes R.D."/>
            <person name="Graham S.W."/>
            <person name="Gunter L.E."/>
            <person name="McDaniel S.F."/>
            <person name="Hoernstein S.N.W."/>
            <person name="Larsson A."/>
            <person name="Li F.W."/>
            <person name="Perroud P.F."/>
            <person name="Phillips J."/>
            <person name="Ranjan P."/>
            <person name="Rokshar D.S."/>
            <person name="Rothfels C.J."/>
            <person name="Schneider L."/>
            <person name="Shu S."/>
            <person name="Stevenson D.W."/>
            <person name="Thummler F."/>
            <person name="Tillich M."/>
            <person name="Villarreal Aguilar J.C."/>
            <person name="Widiez T."/>
            <person name="Wong G.K."/>
            <person name="Wymore A."/>
            <person name="Zhang Y."/>
            <person name="Zimmer A.D."/>
            <person name="Quatrano R.S."/>
            <person name="Mayer K.F.X."/>
            <person name="Goodstein D."/>
            <person name="Casacuberta J.M."/>
            <person name="Vandepoele K."/>
            <person name="Reski R."/>
            <person name="Cuming A.C."/>
            <person name="Tuskan G.A."/>
            <person name="Maumus F."/>
            <person name="Salse J."/>
            <person name="Schmutz J."/>
            <person name="Rensing S.A."/>
        </authorList>
    </citation>
    <scope>NUCLEOTIDE SEQUENCE [LARGE SCALE GENOMIC DNA]</scope>
    <source>
        <strain evidence="2 3">cv. Gransden 2004</strain>
    </source>
</reference>
<evidence type="ECO:0000313" key="3">
    <source>
        <dbReference type="Proteomes" id="UP000006727"/>
    </source>
</evidence>
<evidence type="ECO:0000313" key="2">
    <source>
        <dbReference type="EnsemblPlants" id="Pp3c1_410V3.1"/>
    </source>
</evidence>
<keyword evidence="3" id="KW-1185">Reference proteome</keyword>
<gene>
    <name evidence="1" type="ORF">PHYPA_000026</name>
</gene>
<dbReference type="EMBL" id="ABEU02000001">
    <property type="protein sequence ID" value="PNR61603.1"/>
    <property type="molecule type" value="Genomic_DNA"/>
</dbReference>
<organism evidence="1">
    <name type="scientific">Physcomitrium patens</name>
    <name type="common">Spreading-leaved earth moss</name>
    <name type="synonym">Physcomitrella patens</name>
    <dbReference type="NCBI Taxonomy" id="3218"/>
    <lineage>
        <taxon>Eukaryota</taxon>
        <taxon>Viridiplantae</taxon>
        <taxon>Streptophyta</taxon>
        <taxon>Embryophyta</taxon>
        <taxon>Bryophyta</taxon>
        <taxon>Bryophytina</taxon>
        <taxon>Bryopsida</taxon>
        <taxon>Funariidae</taxon>
        <taxon>Funariales</taxon>
        <taxon>Funariaceae</taxon>
        <taxon>Physcomitrium</taxon>
    </lineage>
</organism>
<evidence type="ECO:0000313" key="1">
    <source>
        <dbReference type="EMBL" id="PNR61603.1"/>
    </source>
</evidence>
<sequence length="105" mass="11516">MTKWNSCTSVPYLGEREGSGAIIEAQDLERGAFGRLPITFSVAHLLYLVHFAVEPAPGSPPELAVVVNATVKSFLCPLDVLCLTNDQTELLLLWHFALFEYVGPL</sequence>
<dbReference type="Gramene" id="Pp3c1_410V3.1">
    <property type="protein sequence ID" value="Pp3c1_410V3.1"/>
    <property type="gene ID" value="Pp3c1_410"/>
</dbReference>
<dbReference type="InParanoid" id="A0A2K1L6D4"/>
<proteinExistence type="predicted"/>
<reference evidence="2" key="3">
    <citation type="submission" date="2020-12" db="UniProtKB">
        <authorList>
            <consortium name="EnsemblPlants"/>
        </authorList>
    </citation>
    <scope>IDENTIFICATION</scope>
</reference>
<accession>A0A2K1L6D4</accession>
<dbReference type="AlphaFoldDB" id="A0A2K1L6D4"/>
<dbReference type="EnsemblPlants" id="Pp3c1_410V3.1">
    <property type="protein sequence ID" value="Pp3c1_410V3.1"/>
    <property type="gene ID" value="Pp3c1_410"/>
</dbReference>
<protein>
    <submittedName>
        <fullName evidence="1 2">Uncharacterized protein</fullName>
    </submittedName>
</protein>
<dbReference type="Proteomes" id="UP000006727">
    <property type="component" value="Chromosome 1"/>
</dbReference>
<name>A0A2K1L6D4_PHYPA</name>
<dbReference type="PaxDb" id="3218-PP1S283_51V6.1"/>
<reference evidence="1 3" key="1">
    <citation type="journal article" date="2008" name="Science">
        <title>The Physcomitrella genome reveals evolutionary insights into the conquest of land by plants.</title>
        <authorList>
            <person name="Rensing S."/>
            <person name="Lang D."/>
            <person name="Zimmer A."/>
            <person name="Terry A."/>
            <person name="Salamov A."/>
            <person name="Shapiro H."/>
            <person name="Nishiyama T."/>
            <person name="Perroud P.-F."/>
            <person name="Lindquist E."/>
            <person name="Kamisugi Y."/>
            <person name="Tanahashi T."/>
            <person name="Sakakibara K."/>
            <person name="Fujita T."/>
            <person name="Oishi K."/>
            <person name="Shin-I T."/>
            <person name="Kuroki Y."/>
            <person name="Toyoda A."/>
            <person name="Suzuki Y."/>
            <person name="Hashimoto A."/>
            <person name="Yamaguchi K."/>
            <person name="Sugano A."/>
            <person name="Kohara Y."/>
            <person name="Fujiyama A."/>
            <person name="Anterola A."/>
            <person name="Aoki S."/>
            <person name="Ashton N."/>
            <person name="Barbazuk W.B."/>
            <person name="Barker E."/>
            <person name="Bennetzen J."/>
            <person name="Bezanilla M."/>
            <person name="Blankenship R."/>
            <person name="Cho S.H."/>
            <person name="Dutcher S."/>
            <person name="Estelle M."/>
            <person name="Fawcett J.A."/>
            <person name="Gundlach H."/>
            <person name="Hanada K."/>
            <person name="Heyl A."/>
            <person name="Hicks K.A."/>
            <person name="Hugh J."/>
            <person name="Lohr M."/>
            <person name="Mayer K."/>
            <person name="Melkozernov A."/>
            <person name="Murata T."/>
            <person name="Nelson D."/>
            <person name="Pils B."/>
            <person name="Prigge M."/>
            <person name="Reiss B."/>
            <person name="Renner T."/>
            <person name="Rombauts S."/>
            <person name="Rushton P."/>
            <person name="Sanderfoot A."/>
            <person name="Schween G."/>
            <person name="Shiu S.-H."/>
            <person name="Stueber K."/>
            <person name="Theodoulou F.L."/>
            <person name="Tu H."/>
            <person name="Van de Peer Y."/>
            <person name="Verrier P.J."/>
            <person name="Waters E."/>
            <person name="Wood A."/>
            <person name="Yang L."/>
            <person name="Cove D."/>
            <person name="Cuming A."/>
            <person name="Hasebe M."/>
            <person name="Lucas S."/>
            <person name="Mishler D.B."/>
            <person name="Reski R."/>
            <person name="Grigoriev I."/>
            <person name="Quatrano R.S."/>
            <person name="Boore J.L."/>
        </authorList>
    </citation>
    <scope>NUCLEOTIDE SEQUENCE [LARGE SCALE GENOMIC DNA]</scope>
    <source>
        <strain evidence="2 3">cv. Gransden 2004</strain>
    </source>
</reference>